<comment type="caution">
    <text evidence="2">The sequence shown here is derived from an EMBL/GenBank/DDBJ whole genome shotgun (WGS) entry which is preliminary data.</text>
</comment>
<dbReference type="Pfam" id="PF18962">
    <property type="entry name" value="Por_Secre_tail"/>
    <property type="match status" value="1"/>
</dbReference>
<name>A0ABX0XBF4_9BACT</name>
<feature type="domain" description="Secretion system C-terminal sorting" evidence="1">
    <location>
        <begin position="50"/>
        <end position="114"/>
    </location>
</feature>
<evidence type="ECO:0000313" key="2">
    <source>
        <dbReference type="EMBL" id="NJC26163.1"/>
    </source>
</evidence>
<dbReference type="EMBL" id="JAATJH010000002">
    <property type="protein sequence ID" value="NJC26163.1"/>
    <property type="molecule type" value="Genomic_DNA"/>
</dbReference>
<protein>
    <recommendedName>
        <fullName evidence="1">Secretion system C-terminal sorting domain-containing protein</fullName>
    </recommendedName>
</protein>
<evidence type="ECO:0000313" key="3">
    <source>
        <dbReference type="Proteomes" id="UP000770785"/>
    </source>
</evidence>
<gene>
    <name evidence="2" type="ORF">GGR27_001662</name>
</gene>
<keyword evidence="3" id="KW-1185">Reference proteome</keyword>
<organism evidence="2 3">
    <name type="scientific">Neolewinella antarctica</name>
    <dbReference type="NCBI Taxonomy" id="442734"/>
    <lineage>
        <taxon>Bacteria</taxon>
        <taxon>Pseudomonadati</taxon>
        <taxon>Bacteroidota</taxon>
        <taxon>Saprospiria</taxon>
        <taxon>Saprospirales</taxon>
        <taxon>Lewinellaceae</taxon>
        <taxon>Neolewinella</taxon>
    </lineage>
</organism>
<dbReference type="InterPro" id="IPR026444">
    <property type="entry name" value="Secre_tail"/>
</dbReference>
<accession>A0ABX0XBF4</accession>
<proteinExistence type="predicted"/>
<evidence type="ECO:0000259" key="1">
    <source>
        <dbReference type="Pfam" id="PF18962"/>
    </source>
</evidence>
<dbReference type="Proteomes" id="UP000770785">
    <property type="component" value="Unassembled WGS sequence"/>
</dbReference>
<sequence>MINAETARALKQRYVIRWTAILSASQRDSTTTNVVLYGEEANTIPQFTVSPNPAQDWVNVTSAGDIQQILVYDITGQLLQQHVGIASFSTSTLPAATYVISVEFADGKIGSRKLVKQ</sequence>
<reference evidence="2 3" key="1">
    <citation type="submission" date="2020-03" db="EMBL/GenBank/DDBJ databases">
        <title>Genomic Encyclopedia of Type Strains, Phase IV (KMG-IV): sequencing the most valuable type-strain genomes for metagenomic binning, comparative biology and taxonomic classification.</title>
        <authorList>
            <person name="Goeker M."/>
        </authorList>
    </citation>
    <scope>NUCLEOTIDE SEQUENCE [LARGE SCALE GENOMIC DNA]</scope>
    <source>
        <strain evidence="2 3">DSM 105096</strain>
    </source>
</reference>
<dbReference type="NCBIfam" id="TIGR04183">
    <property type="entry name" value="Por_Secre_tail"/>
    <property type="match status" value="1"/>
</dbReference>